<evidence type="ECO:0000313" key="19">
    <source>
        <dbReference type="Proteomes" id="UP000179258"/>
    </source>
</evidence>
<evidence type="ECO:0000256" key="16">
    <source>
        <dbReference type="RuleBase" id="RU003515"/>
    </source>
</evidence>
<dbReference type="Pfam" id="PF01351">
    <property type="entry name" value="RNase_HII"/>
    <property type="match status" value="1"/>
</dbReference>
<evidence type="ECO:0000259" key="17">
    <source>
        <dbReference type="PROSITE" id="PS51975"/>
    </source>
</evidence>
<evidence type="ECO:0000256" key="11">
    <source>
        <dbReference type="ARBA" id="ARBA00022759"/>
    </source>
</evidence>
<feature type="binding site" evidence="14 15">
    <location>
        <position position="137"/>
    </location>
    <ligand>
        <name>a divalent metal cation</name>
        <dbReference type="ChEBI" id="CHEBI:60240"/>
    </ligand>
</feature>
<comment type="caution">
    <text evidence="18">The sequence shown here is derived from an EMBL/GenBank/DDBJ whole genome shotgun (WGS) entry which is preliminary data.</text>
</comment>
<comment type="subcellular location">
    <subcellularLocation>
        <location evidence="4 14">Cytoplasm</location>
    </subcellularLocation>
</comment>
<dbReference type="GO" id="GO:0005737">
    <property type="term" value="C:cytoplasm"/>
    <property type="evidence" value="ECO:0007669"/>
    <property type="project" value="UniProtKB-SubCell"/>
</dbReference>
<evidence type="ECO:0000256" key="2">
    <source>
        <dbReference type="ARBA" id="ARBA00001946"/>
    </source>
</evidence>
<evidence type="ECO:0000256" key="4">
    <source>
        <dbReference type="ARBA" id="ARBA00004496"/>
    </source>
</evidence>
<evidence type="ECO:0000256" key="9">
    <source>
        <dbReference type="ARBA" id="ARBA00022722"/>
    </source>
</evidence>
<dbReference type="PANTHER" id="PTHR10954">
    <property type="entry name" value="RIBONUCLEASE H2 SUBUNIT A"/>
    <property type="match status" value="1"/>
</dbReference>
<evidence type="ECO:0000256" key="3">
    <source>
        <dbReference type="ARBA" id="ARBA00004065"/>
    </source>
</evidence>
<comment type="similarity">
    <text evidence="5 14 16">Belongs to the RNase HII family.</text>
</comment>
<dbReference type="EC" id="3.1.26.4" evidence="6 14"/>
<dbReference type="GO" id="GO:0004523">
    <property type="term" value="F:RNA-DNA hybrid ribonuclease activity"/>
    <property type="evidence" value="ECO:0007669"/>
    <property type="project" value="UniProtKB-UniRule"/>
</dbReference>
<dbReference type="HAMAP" id="MF_00052_B">
    <property type="entry name" value="RNase_HII_B"/>
    <property type="match status" value="1"/>
</dbReference>
<evidence type="ECO:0000313" key="18">
    <source>
        <dbReference type="EMBL" id="OHA67047.1"/>
    </source>
</evidence>
<dbReference type="InterPro" id="IPR024567">
    <property type="entry name" value="RNase_HII/HIII_dom"/>
</dbReference>
<organism evidence="18 19">
    <name type="scientific">Candidatus Wildermuthbacteria bacterium RIFCSPHIGHO2_02_FULL_47_17</name>
    <dbReference type="NCBI Taxonomy" id="1802452"/>
    <lineage>
        <taxon>Bacteria</taxon>
        <taxon>Candidatus Wildermuthiibacteriota</taxon>
    </lineage>
</organism>
<evidence type="ECO:0000256" key="5">
    <source>
        <dbReference type="ARBA" id="ARBA00007383"/>
    </source>
</evidence>
<dbReference type="Proteomes" id="UP000179258">
    <property type="component" value="Unassembled WGS sequence"/>
</dbReference>
<dbReference type="GO" id="GO:0003723">
    <property type="term" value="F:RNA binding"/>
    <property type="evidence" value="ECO:0007669"/>
    <property type="project" value="UniProtKB-UniRule"/>
</dbReference>
<dbReference type="GO" id="GO:0006298">
    <property type="term" value="P:mismatch repair"/>
    <property type="evidence" value="ECO:0007669"/>
    <property type="project" value="TreeGrafter"/>
</dbReference>
<dbReference type="GO" id="GO:0043137">
    <property type="term" value="P:DNA replication, removal of RNA primer"/>
    <property type="evidence" value="ECO:0007669"/>
    <property type="project" value="TreeGrafter"/>
</dbReference>
<dbReference type="CDD" id="cd07182">
    <property type="entry name" value="RNase_HII_bacteria_HII_like"/>
    <property type="match status" value="1"/>
</dbReference>
<evidence type="ECO:0000256" key="8">
    <source>
        <dbReference type="ARBA" id="ARBA00022490"/>
    </source>
</evidence>
<dbReference type="PROSITE" id="PS51975">
    <property type="entry name" value="RNASE_H_2"/>
    <property type="match status" value="1"/>
</dbReference>
<dbReference type="Gene3D" id="3.30.420.10">
    <property type="entry name" value="Ribonuclease H-like superfamily/Ribonuclease H"/>
    <property type="match status" value="1"/>
</dbReference>
<dbReference type="EMBL" id="MHTX01000046">
    <property type="protein sequence ID" value="OHA67047.1"/>
    <property type="molecule type" value="Genomic_DNA"/>
</dbReference>
<keyword evidence="10 14" id="KW-0479">Metal-binding</keyword>
<dbReference type="InterPro" id="IPR001352">
    <property type="entry name" value="RNase_HII/HIII"/>
</dbReference>
<evidence type="ECO:0000256" key="7">
    <source>
        <dbReference type="ARBA" id="ARBA00019179"/>
    </source>
</evidence>
<name>A0A1G2R2X4_9BACT</name>
<dbReference type="PANTHER" id="PTHR10954:SF18">
    <property type="entry name" value="RIBONUCLEASE HII"/>
    <property type="match status" value="1"/>
</dbReference>
<comment type="function">
    <text evidence="3 14 16">Endonuclease that specifically degrades the RNA of RNA-DNA hybrids.</text>
</comment>
<proteinExistence type="inferred from homology"/>
<protein>
    <recommendedName>
        <fullName evidence="7 14">Ribonuclease HII</fullName>
        <shortName evidence="14">RNase HII</shortName>
        <ecNumber evidence="6 14">3.1.26.4</ecNumber>
    </recommendedName>
</protein>
<evidence type="ECO:0000256" key="1">
    <source>
        <dbReference type="ARBA" id="ARBA00000077"/>
    </source>
</evidence>
<keyword evidence="12 14" id="KW-0378">Hydrolase</keyword>
<evidence type="ECO:0000256" key="15">
    <source>
        <dbReference type="PROSITE-ProRule" id="PRU01319"/>
    </source>
</evidence>
<comment type="catalytic activity">
    <reaction evidence="1 14 15 16">
        <text>Endonucleolytic cleavage to 5'-phosphomonoester.</text>
        <dbReference type="EC" id="3.1.26.4"/>
    </reaction>
</comment>
<evidence type="ECO:0000256" key="6">
    <source>
        <dbReference type="ARBA" id="ARBA00012180"/>
    </source>
</evidence>
<evidence type="ECO:0000256" key="10">
    <source>
        <dbReference type="ARBA" id="ARBA00022723"/>
    </source>
</evidence>
<keyword evidence="9 14" id="KW-0540">Nuclease</keyword>
<feature type="domain" description="RNase H type-2" evidence="17">
    <location>
        <begin position="19"/>
        <end position="231"/>
    </location>
</feature>
<accession>A0A1G2R2X4</accession>
<evidence type="ECO:0000256" key="14">
    <source>
        <dbReference type="HAMAP-Rule" id="MF_00052"/>
    </source>
</evidence>
<dbReference type="GO" id="GO:0032299">
    <property type="term" value="C:ribonuclease H2 complex"/>
    <property type="evidence" value="ECO:0007669"/>
    <property type="project" value="TreeGrafter"/>
</dbReference>
<reference evidence="18 19" key="1">
    <citation type="journal article" date="2016" name="Nat. Commun.">
        <title>Thousands of microbial genomes shed light on interconnected biogeochemical processes in an aquifer system.</title>
        <authorList>
            <person name="Anantharaman K."/>
            <person name="Brown C.T."/>
            <person name="Hug L.A."/>
            <person name="Sharon I."/>
            <person name="Castelle C.J."/>
            <person name="Probst A.J."/>
            <person name="Thomas B.C."/>
            <person name="Singh A."/>
            <person name="Wilkins M.J."/>
            <person name="Karaoz U."/>
            <person name="Brodie E.L."/>
            <person name="Williams K.H."/>
            <person name="Hubbard S.S."/>
            <person name="Banfield J.F."/>
        </authorList>
    </citation>
    <scope>NUCLEOTIDE SEQUENCE [LARGE SCALE GENOMIC DNA]</scope>
</reference>
<sequence length="237" mass="26554">MKVKPNLREEKKLWKKGYRCVAGLDEAGRGPLAGPVVAAAVAAATNSKIKSQKAKLQFKIQNELTGVKDSKQLSAQGREELYGHIVRHPALMFGVGIVSEKIIDKINTKNAAELAMEKALKKLEKKIGARAGFLIIDGNQLKNPKLKSRNHNLIVGADEKVFSCAAASIIAKVTRDRIMMRLHKKYPQYGFDKHKGYPTKLHRKMLKKYGPSKIHRKSFAPVNLQDRFFCDIMPSEH</sequence>
<keyword evidence="13 14" id="KW-0464">Manganese</keyword>
<evidence type="ECO:0000256" key="13">
    <source>
        <dbReference type="ARBA" id="ARBA00023211"/>
    </source>
</evidence>
<comment type="cofactor">
    <cofactor evidence="2">
        <name>Mg(2+)</name>
        <dbReference type="ChEBI" id="CHEBI:18420"/>
    </cofactor>
</comment>
<gene>
    <name evidence="14" type="primary">rnhB</name>
    <name evidence="18" type="ORF">A3D59_02250</name>
</gene>
<dbReference type="AlphaFoldDB" id="A0A1G2R2X4"/>
<dbReference type="NCBIfam" id="NF000595">
    <property type="entry name" value="PRK00015.1-3"/>
    <property type="match status" value="1"/>
</dbReference>
<feature type="binding site" evidence="14 15">
    <location>
        <position position="26"/>
    </location>
    <ligand>
        <name>a divalent metal cation</name>
        <dbReference type="ChEBI" id="CHEBI:60240"/>
    </ligand>
</feature>
<dbReference type="SUPFAM" id="SSF53098">
    <property type="entry name" value="Ribonuclease H-like"/>
    <property type="match status" value="1"/>
</dbReference>
<comment type="cofactor">
    <cofactor evidence="14 15">
        <name>Mn(2+)</name>
        <dbReference type="ChEBI" id="CHEBI:29035"/>
    </cofactor>
    <cofactor evidence="14 15">
        <name>Mg(2+)</name>
        <dbReference type="ChEBI" id="CHEBI:18420"/>
    </cofactor>
    <text evidence="14 15">Manganese or magnesium. Binds 1 divalent metal ion per monomer in the absence of substrate. May bind a second metal ion after substrate binding.</text>
</comment>
<dbReference type="InterPro" id="IPR022898">
    <property type="entry name" value="RNase_HII"/>
</dbReference>
<feature type="binding site" evidence="14 15">
    <location>
        <position position="25"/>
    </location>
    <ligand>
        <name>a divalent metal cation</name>
        <dbReference type="ChEBI" id="CHEBI:60240"/>
    </ligand>
</feature>
<keyword evidence="8 14" id="KW-0963">Cytoplasm</keyword>
<dbReference type="InterPro" id="IPR012337">
    <property type="entry name" value="RNaseH-like_sf"/>
</dbReference>
<keyword evidence="11 14" id="KW-0255">Endonuclease</keyword>
<dbReference type="GO" id="GO:0030145">
    <property type="term" value="F:manganese ion binding"/>
    <property type="evidence" value="ECO:0007669"/>
    <property type="project" value="UniProtKB-UniRule"/>
</dbReference>
<dbReference type="InterPro" id="IPR036397">
    <property type="entry name" value="RNaseH_sf"/>
</dbReference>
<evidence type="ECO:0000256" key="12">
    <source>
        <dbReference type="ARBA" id="ARBA00022801"/>
    </source>
</evidence>